<gene>
    <name evidence="1" type="ORF">AB6A40_007907</name>
</gene>
<keyword evidence="2" id="KW-1185">Reference proteome</keyword>
<reference evidence="1 2" key="1">
    <citation type="submission" date="2024-08" db="EMBL/GenBank/DDBJ databases">
        <title>Gnathostoma spinigerum genome.</title>
        <authorList>
            <person name="Gonzalez-Bertolin B."/>
            <person name="Monzon S."/>
            <person name="Zaballos A."/>
            <person name="Jimenez P."/>
            <person name="Dekumyoy P."/>
            <person name="Varona S."/>
            <person name="Cuesta I."/>
            <person name="Sumanam S."/>
            <person name="Adisakwattana P."/>
            <person name="Gasser R.B."/>
            <person name="Hernandez-Gonzalez A."/>
            <person name="Young N.D."/>
            <person name="Perteguer M.J."/>
        </authorList>
    </citation>
    <scope>NUCLEOTIDE SEQUENCE [LARGE SCALE GENOMIC DNA]</scope>
    <source>
        <strain evidence="1">AL3</strain>
        <tissue evidence="1">Liver</tissue>
    </source>
</reference>
<protein>
    <submittedName>
        <fullName evidence="1">Uncharacterized protein</fullName>
    </submittedName>
</protein>
<dbReference type="AlphaFoldDB" id="A0ABD6EMV4"/>
<organism evidence="1 2">
    <name type="scientific">Gnathostoma spinigerum</name>
    <dbReference type="NCBI Taxonomy" id="75299"/>
    <lineage>
        <taxon>Eukaryota</taxon>
        <taxon>Metazoa</taxon>
        <taxon>Ecdysozoa</taxon>
        <taxon>Nematoda</taxon>
        <taxon>Chromadorea</taxon>
        <taxon>Rhabditida</taxon>
        <taxon>Spirurina</taxon>
        <taxon>Gnathostomatomorpha</taxon>
        <taxon>Gnathostomatoidea</taxon>
        <taxon>Gnathostomatidae</taxon>
        <taxon>Gnathostoma</taxon>
    </lineage>
</organism>
<dbReference type="Proteomes" id="UP001608902">
    <property type="component" value="Unassembled WGS sequence"/>
</dbReference>
<accession>A0ABD6EMV4</accession>
<dbReference type="EMBL" id="JBGFUD010006761">
    <property type="protein sequence ID" value="MFH4981198.1"/>
    <property type="molecule type" value="Genomic_DNA"/>
</dbReference>
<evidence type="ECO:0000313" key="2">
    <source>
        <dbReference type="Proteomes" id="UP001608902"/>
    </source>
</evidence>
<name>A0ABD6EMV4_9BILA</name>
<sequence length="104" mass="11720">MAVSGCAVFWWVAVRDPKVKLGVPSASGLSYDLSNVFVSQRIIKIFSFTCLLLRRTSAMPPKAPFCKQANKDIDKVLQMESMRSALLQYFLFGFLTEEINLKLP</sequence>
<evidence type="ECO:0000313" key="1">
    <source>
        <dbReference type="EMBL" id="MFH4981198.1"/>
    </source>
</evidence>
<comment type="caution">
    <text evidence="1">The sequence shown here is derived from an EMBL/GenBank/DDBJ whole genome shotgun (WGS) entry which is preliminary data.</text>
</comment>
<proteinExistence type="predicted"/>